<sequence>MATPQQSHPGKPQKTSSYGAGSEGWDGTEDPSSPVTSADSGSEDASGLQDAARQDQGTQSDYNLSDGDEGRFRVAEEVSTDMQSDDARRVGQMPPEINASGVGANPAEAMGDAMLQPDGEEKEALRKSINRAVPPSV</sequence>
<dbReference type="RefSeq" id="WP_163966993.1">
    <property type="nucleotide sequence ID" value="NZ_JAAIVB010000068.1"/>
</dbReference>
<dbReference type="AlphaFoldDB" id="A0A6B3SRY4"/>
<feature type="compositionally biased region" description="Polar residues" evidence="1">
    <location>
        <begin position="1"/>
        <end position="19"/>
    </location>
</feature>
<feature type="region of interest" description="Disordered" evidence="1">
    <location>
        <begin position="1"/>
        <end position="112"/>
    </location>
</feature>
<organism evidence="2 3">
    <name type="scientific">Noviherbaspirillum galbum</name>
    <dbReference type="NCBI Taxonomy" id="2709383"/>
    <lineage>
        <taxon>Bacteria</taxon>
        <taxon>Pseudomonadati</taxon>
        <taxon>Pseudomonadota</taxon>
        <taxon>Betaproteobacteria</taxon>
        <taxon>Burkholderiales</taxon>
        <taxon>Oxalobacteraceae</taxon>
        <taxon>Noviherbaspirillum</taxon>
    </lineage>
</organism>
<dbReference type="EMBL" id="JAAIVB010000068">
    <property type="protein sequence ID" value="NEX63278.1"/>
    <property type="molecule type" value="Genomic_DNA"/>
</dbReference>
<evidence type="ECO:0000256" key="1">
    <source>
        <dbReference type="SAM" id="MobiDB-lite"/>
    </source>
</evidence>
<comment type="caution">
    <text evidence="2">The sequence shown here is derived from an EMBL/GenBank/DDBJ whole genome shotgun (WGS) entry which is preliminary data.</text>
</comment>
<feature type="compositionally biased region" description="Polar residues" evidence="1">
    <location>
        <begin position="30"/>
        <end position="40"/>
    </location>
</feature>
<evidence type="ECO:0000313" key="2">
    <source>
        <dbReference type="EMBL" id="NEX63278.1"/>
    </source>
</evidence>
<dbReference type="Proteomes" id="UP000482155">
    <property type="component" value="Unassembled WGS sequence"/>
</dbReference>
<reference evidence="2 3" key="1">
    <citation type="submission" date="2020-02" db="EMBL/GenBank/DDBJ databases">
        <authorList>
            <person name="Kim M.K."/>
        </authorList>
    </citation>
    <scope>NUCLEOTIDE SEQUENCE [LARGE SCALE GENOMIC DNA]</scope>
    <source>
        <strain evidence="2 3">17J57-3</strain>
    </source>
</reference>
<proteinExistence type="predicted"/>
<protein>
    <submittedName>
        <fullName evidence="2">Uncharacterized protein</fullName>
    </submittedName>
</protein>
<name>A0A6B3SRY4_9BURK</name>
<keyword evidence="3" id="KW-1185">Reference proteome</keyword>
<gene>
    <name evidence="2" type="ORF">G3574_19515</name>
</gene>
<evidence type="ECO:0000313" key="3">
    <source>
        <dbReference type="Proteomes" id="UP000482155"/>
    </source>
</evidence>
<accession>A0A6B3SRY4</accession>